<name>A0A438NAQ8_EXOME</name>
<dbReference type="Proteomes" id="UP000288859">
    <property type="component" value="Unassembled WGS sequence"/>
</dbReference>
<dbReference type="InterPro" id="IPR023606">
    <property type="entry name" value="CoA-Trfase_III_dom_1_sf"/>
</dbReference>
<evidence type="ECO:0008006" key="4">
    <source>
        <dbReference type="Google" id="ProtNLM"/>
    </source>
</evidence>
<sequence length="953" mass="105225">MFSAPPLSGINVLEFAGLAPGPFAGMLCADWGATVLRVDRAAVKGQYFKSSDHLTRRKRSIEVDLKSAGGRQLIKDIIDQVDVVIDPFRPGVLEKLGLAPSTLLELNPKLIVARMTGFRRDGKYKDMAGHDINYIAVSGVLSMLGPKDRNPLPALNLLGDFAGGGLVCFLGIVLALFERSNTKVGQVVEANMVDGSAFIATLPRMALKTPLWQGPKGTNLLDGGCPYYDTYETRDGRYMAVGALEPQFFAALLKGLSLDPSSLPGPRDDKGTWPWLRQKFTQIFKSKTRDQWEAIFDGTDACVVPVKTQCELETQDYQQRPIVTLTRSPGLAIAADAASSTSDVVRGQGPGDSGQGWVSSGLEPGYGGDEVLSAWLGWTEGTNYSRRDGGLECKGLLLQEISRKASESSTFPRECTNWGDLVTYQGTASPSIPINWRLAESVATLKGLEAVLINALVQRKYGEEPKPVVINTDHAQLFFMSSLMLEINPDLNATVTPTPIRELTEKYAKYFPNGDLHQMASSLYRRATSNIYKTKDGRWFHIHGSLNPDPSLEGAGLPRDRPELVTLEDSWAPFIDRISQKTAEEWDDILGEKFRQAATICLSHDEYKNSPQGQANSTVNLYRVTKHATSQQPSGWWPSTSQTNVHRPLAGLKIVDLTRVIAGPAIGRGLAELGASVMRVTASHLPDFSGLQPDLNWGKWNCNLDLRQAGDREKLKELILDADVVVNGYRPDVFIKYGFGQDQVFDLVKQRGRGIIYVRENCFGWEGPLAHRSGWQPISDAHAGISMGYGRAMGNNEAVTPVFPNSDYCTGIAGTCGVLEALMERARKGGSYLVDTSLNYYNQWLASTVGEYPDDVWNEVWTRNGKEVFHHYHSMNFTIPRYLAMIREQKTLLNLDFFETRTSDALEGLTFRVPRPIIQFPPDTVKLGYNVGTRGNGVDQARWPDDLMTGVVR</sequence>
<dbReference type="OrthoDB" id="2308815at2759"/>
<dbReference type="PANTHER" id="PTHR48229:SF2">
    <property type="entry name" value="CAIB_BAIF FAMILY PROTEIN"/>
    <property type="match status" value="1"/>
</dbReference>
<dbReference type="VEuPathDB" id="FungiDB:PV10_08647"/>
<dbReference type="PANTHER" id="PTHR48229">
    <property type="entry name" value="CAIB/BAIF FAMILY ENZYME (AFU_ORTHOLOGUE AFUA_1G05360)-RELATED"/>
    <property type="match status" value="1"/>
</dbReference>
<comment type="similarity">
    <text evidence="1">Belongs to the CoA-transferase III family.</text>
</comment>
<evidence type="ECO:0000256" key="1">
    <source>
        <dbReference type="ARBA" id="ARBA00008383"/>
    </source>
</evidence>
<dbReference type="InterPro" id="IPR044855">
    <property type="entry name" value="CoA-Trfase_III_dom3_sf"/>
</dbReference>
<evidence type="ECO:0000313" key="3">
    <source>
        <dbReference type="Proteomes" id="UP000288859"/>
    </source>
</evidence>
<accession>A0A438NAQ8</accession>
<proteinExistence type="inferred from homology"/>
<dbReference type="Gene3D" id="3.30.1540.10">
    <property type="entry name" value="formyl-coa transferase, domain 3"/>
    <property type="match status" value="1"/>
</dbReference>
<gene>
    <name evidence="2" type="ORF">B0A52_03214</name>
</gene>
<dbReference type="VEuPathDB" id="FungiDB:PV10_06603"/>
<evidence type="ECO:0000313" key="2">
    <source>
        <dbReference type="EMBL" id="RVX72861.1"/>
    </source>
</evidence>
<dbReference type="AlphaFoldDB" id="A0A438NAQ8"/>
<dbReference type="InterPro" id="IPR052985">
    <property type="entry name" value="CoA-trans_III_biosynth/detox"/>
</dbReference>
<reference evidence="2 3" key="1">
    <citation type="submission" date="2017-03" db="EMBL/GenBank/DDBJ databases">
        <title>Genomes of endolithic fungi from Antarctica.</title>
        <authorList>
            <person name="Coleine C."/>
            <person name="Masonjones S."/>
            <person name="Stajich J.E."/>
        </authorList>
    </citation>
    <scope>NUCLEOTIDE SEQUENCE [LARGE SCALE GENOMIC DNA]</scope>
    <source>
        <strain evidence="2 3">CCFEE 6314</strain>
    </source>
</reference>
<dbReference type="EMBL" id="NAJM01000010">
    <property type="protein sequence ID" value="RVX72861.1"/>
    <property type="molecule type" value="Genomic_DNA"/>
</dbReference>
<organism evidence="2 3">
    <name type="scientific">Exophiala mesophila</name>
    <name type="common">Black yeast-like fungus</name>
    <dbReference type="NCBI Taxonomy" id="212818"/>
    <lineage>
        <taxon>Eukaryota</taxon>
        <taxon>Fungi</taxon>
        <taxon>Dikarya</taxon>
        <taxon>Ascomycota</taxon>
        <taxon>Pezizomycotina</taxon>
        <taxon>Eurotiomycetes</taxon>
        <taxon>Chaetothyriomycetidae</taxon>
        <taxon>Chaetothyriales</taxon>
        <taxon>Herpotrichiellaceae</taxon>
        <taxon>Exophiala</taxon>
    </lineage>
</organism>
<dbReference type="SUPFAM" id="SSF89796">
    <property type="entry name" value="CoA-transferase family III (CaiB/BaiF)"/>
    <property type="match status" value="3"/>
</dbReference>
<dbReference type="InterPro" id="IPR003673">
    <property type="entry name" value="CoA-Trfase_fam_III"/>
</dbReference>
<comment type="caution">
    <text evidence="2">The sequence shown here is derived from an EMBL/GenBank/DDBJ whole genome shotgun (WGS) entry which is preliminary data.</text>
</comment>
<dbReference type="GO" id="GO:0003824">
    <property type="term" value="F:catalytic activity"/>
    <property type="evidence" value="ECO:0007669"/>
    <property type="project" value="InterPro"/>
</dbReference>
<dbReference type="Pfam" id="PF02515">
    <property type="entry name" value="CoA_transf_3"/>
    <property type="match status" value="2"/>
</dbReference>
<dbReference type="Gene3D" id="3.40.50.10540">
    <property type="entry name" value="Crotonobetainyl-coa:carnitine coa-transferase, domain 1"/>
    <property type="match status" value="2"/>
</dbReference>
<protein>
    <recommendedName>
        <fullName evidence="4">Alpha-methylacyl-CoA racemase</fullName>
    </recommendedName>
</protein>